<keyword evidence="12" id="KW-0406">Ion transport</keyword>
<dbReference type="GO" id="GO:0098703">
    <property type="term" value="P:calcium ion import across plasma membrane"/>
    <property type="evidence" value="ECO:0007669"/>
    <property type="project" value="TreeGrafter"/>
</dbReference>
<evidence type="ECO:0000313" key="23">
    <source>
        <dbReference type="Proteomes" id="UP000594260"/>
    </source>
</evidence>
<feature type="compositionally biased region" description="Polar residues" evidence="19">
    <location>
        <begin position="276"/>
        <end position="291"/>
    </location>
</feature>
<dbReference type="GO" id="GO:0008331">
    <property type="term" value="F:high voltage-gated calcium channel activity"/>
    <property type="evidence" value="ECO:0007669"/>
    <property type="project" value="TreeGrafter"/>
</dbReference>
<feature type="region of interest" description="Disordered" evidence="19">
    <location>
        <begin position="231"/>
        <end position="397"/>
    </location>
</feature>
<evidence type="ECO:0000256" key="5">
    <source>
        <dbReference type="ARBA" id="ARBA00022673"/>
    </source>
</evidence>
<feature type="compositionally biased region" description="Low complexity" evidence="19">
    <location>
        <begin position="2413"/>
        <end position="2425"/>
    </location>
</feature>
<feature type="binding site" evidence="17">
    <location>
        <position position="746"/>
    </location>
    <ligand>
        <name>Ca(2+)</name>
        <dbReference type="ChEBI" id="CHEBI:29108"/>
    </ligand>
</feature>
<dbReference type="FunFam" id="1.20.120.350:FF:000001">
    <property type="entry name" value="Voltage-dependent L-type calcium channel subunit alpha"/>
    <property type="match status" value="1"/>
</dbReference>
<dbReference type="SUPFAM" id="SSF81324">
    <property type="entry name" value="Voltage-gated potassium channels"/>
    <property type="match status" value="4"/>
</dbReference>
<evidence type="ECO:0000256" key="6">
    <source>
        <dbReference type="ARBA" id="ARBA00022692"/>
    </source>
</evidence>
<keyword evidence="15" id="KW-0325">Glycoprotein</keyword>
<feature type="transmembrane region" description="Helical" evidence="20">
    <location>
        <begin position="1534"/>
        <end position="1562"/>
    </location>
</feature>
<dbReference type="InterPro" id="IPR031649">
    <property type="entry name" value="GPHH_dom"/>
</dbReference>
<comment type="similarity">
    <text evidence="18">Belongs to the calcium channel alpha-1 subunit (TC 1.A.1.11) family.</text>
</comment>
<feature type="transmembrane region" description="Helical" evidence="20">
    <location>
        <begin position="895"/>
        <end position="913"/>
    </location>
</feature>
<dbReference type="GO" id="GO:0016323">
    <property type="term" value="C:basolateral plasma membrane"/>
    <property type="evidence" value="ECO:0007669"/>
    <property type="project" value="UniProtKB-ARBA"/>
</dbReference>
<dbReference type="PANTHER" id="PTHR45628">
    <property type="entry name" value="VOLTAGE-DEPENDENT CALCIUM CHANNEL TYPE A SUBUNIT ALPHA-1"/>
    <property type="match status" value="1"/>
</dbReference>
<dbReference type="GO" id="GO:0009581">
    <property type="term" value="P:detection of external stimulus"/>
    <property type="evidence" value="ECO:0007669"/>
    <property type="project" value="UniProtKB-ARBA"/>
</dbReference>
<evidence type="ECO:0000256" key="7">
    <source>
        <dbReference type="ARBA" id="ARBA00022723"/>
    </source>
</evidence>
<evidence type="ECO:0000256" key="8">
    <source>
        <dbReference type="ARBA" id="ARBA00022737"/>
    </source>
</evidence>
<keyword evidence="4 18" id="KW-0109">Calcium transport</keyword>
<feature type="transmembrane region" description="Helical" evidence="20">
    <location>
        <begin position="765"/>
        <end position="787"/>
    </location>
</feature>
<feature type="compositionally biased region" description="Basic and acidic residues" evidence="19">
    <location>
        <begin position="1190"/>
        <end position="1200"/>
    </location>
</feature>
<dbReference type="InterPro" id="IPR050599">
    <property type="entry name" value="VDCC_alpha-1_subunit"/>
</dbReference>
<dbReference type="PRINTS" id="PR00167">
    <property type="entry name" value="CACHANNEL"/>
</dbReference>
<dbReference type="CTD" id="34950"/>
<dbReference type="FunFam" id="1.20.120.350:FF:000064">
    <property type="entry name" value="Voltage-dependent L-type calcium channel subunit alpha"/>
    <property type="match status" value="1"/>
</dbReference>
<feature type="transmembrane region" description="Helical" evidence="20">
    <location>
        <begin position="1647"/>
        <end position="1666"/>
    </location>
</feature>
<dbReference type="PANTHER" id="PTHR45628:SF1">
    <property type="entry name" value="VOLTAGE-DEPENDENT CALCIUM CHANNEL TYPE D SUBUNIT ALPHA-1"/>
    <property type="match status" value="1"/>
</dbReference>
<dbReference type="GO" id="GO:0005891">
    <property type="term" value="C:voltage-gated calcium channel complex"/>
    <property type="evidence" value="ECO:0007669"/>
    <property type="project" value="InterPro"/>
</dbReference>
<evidence type="ECO:0000256" key="14">
    <source>
        <dbReference type="ARBA" id="ARBA00023157"/>
    </source>
</evidence>
<feature type="binding site" evidence="17">
    <location>
        <position position="1508"/>
    </location>
    <ligand>
        <name>Ca(2+)</name>
        <dbReference type="ChEBI" id="CHEBI:29108"/>
    </ligand>
</feature>
<feature type="transmembrane region" description="Helical" evidence="20">
    <location>
        <begin position="592"/>
        <end position="610"/>
    </location>
</feature>
<feature type="transmembrane region" description="Helical" evidence="20">
    <location>
        <begin position="654"/>
        <end position="676"/>
    </location>
</feature>
<accession>A0A7M7M4Y8</accession>
<dbReference type="Pfam" id="PF16905">
    <property type="entry name" value="GPHH"/>
    <property type="match status" value="1"/>
</dbReference>
<evidence type="ECO:0000256" key="9">
    <source>
        <dbReference type="ARBA" id="ARBA00022837"/>
    </source>
</evidence>
<feature type="compositionally biased region" description="Acidic residues" evidence="19">
    <location>
        <begin position="1201"/>
        <end position="1244"/>
    </location>
</feature>
<feature type="compositionally biased region" description="Polar residues" evidence="19">
    <location>
        <begin position="375"/>
        <end position="386"/>
    </location>
</feature>
<dbReference type="InterPro" id="IPR014873">
    <property type="entry name" value="VDCC_a1su_IQ"/>
</dbReference>
<evidence type="ECO:0000259" key="21">
    <source>
        <dbReference type="SMART" id="SM01062"/>
    </source>
</evidence>
<keyword evidence="7 17" id="KW-0479">Metal-binding</keyword>
<feature type="transmembrane region" description="Helical" evidence="20">
    <location>
        <begin position="523"/>
        <end position="541"/>
    </location>
</feature>
<dbReference type="FunFam" id="1.10.287.70:FF:000107">
    <property type="entry name" value="Voltage-dependent L-type calcium channel subunit alpha"/>
    <property type="match status" value="1"/>
</dbReference>
<keyword evidence="3" id="KW-0597">Phosphoprotein</keyword>
<feature type="transmembrane region" description="Helical" evidence="20">
    <location>
        <begin position="1087"/>
        <end position="1110"/>
    </location>
</feature>
<keyword evidence="14" id="KW-1015">Disulfide bond</keyword>
<keyword evidence="23" id="KW-1185">Reference proteome</keyword>
<feature type="region of interest" description="Disordered" evidence="19">
    <location>
        <begin position="2167"/>
        <end position="2191"/>
    </location>
</feature>
<dbReference type="InterPro" id="IPR027359">
    <property type="entry name" value="Volt_channel_dom_sf"/>
</dbReference>
<dbReference type="Gene3D" id="1.20.120.350">
    <property type="entry name" value="Voltage-gated potassium channels. Chain C"/>
    <property type="match status" value="4"/>
</dbReference>
<evidence type="ECO:0000256" key="20">
    <source>
        <dbReference type="SAM" id="Phobius"/>
    </source>
</evidence>
<dbReference type="Proteomes" id="UP000594260">
    <property type="component" value="Unplaced"/>
</dbReference>
<evidence type="ECO:0000256" key="15">
    <source>
        <dbReference type="ARBA" id="ARBA00023180"/>
    </source>
</evidence>
<feature type="transmembrane region" description="Helical" evidence="20">
    <location>
        <begin position="1021"/>
        <end position="1043"/>
    </location>
</feature>
<dbReference type="GO" id="GO:0050906">
    <property type="term" value="P:detection of stimulus involved in sensory perception"/>
    <property type="evidence" value="ECO:0007669"/>
    <property type="project" value="UniProtKB-ARBA"/>
</dbReference>
<feature type="transmembrane region" description="Helical" evidence="20">
    <location>
        <begin position="732"/>
        <end position="753"/>
    </location>
</feature>
<evidence type="ECO:0000256" key="4">
    <source>
        <dbReference type="ARBA" id="ARBA00022568"/>
    </source>
</evidence>
<evidence type="ECO:0000256" key="1">
    <source>
        <dbReference type="ARBA" id="ARBA00004141"/>
    </source>
</evidence>
<dbReference type="FunFam" id="1.20.120.350:FF:000010">
    <property type="entry name" value="Voltage-dependent L-type calcium channel subunit alpha"/>
    <property type="match status" value="1"/>
</dbReference>
<evidence type="ECO:0000256" key="19">
    <source>
        <dbReference type="SAM" id="MobiDB-lite"/>
    </source>
</evidence>
<keyword evidence="2" id="KW-0813">Transport</keyword>
<dbReference type="InterPro" id="IPR005446">
    <property type="entry name" value="VDCC_L_a1su"/>
</dbReference>
<dbReference type="FunFam" id="1.10.287.70:FF:000009">
    <property type="entry name" value="Voltage-dependent L-type calcium channel subunit alpha"/>
    <property type="match status" value="1"/>
</dbReference>
<feature type="compositionally biased region" description="Pro residues" evidence="19">
    <location>
        <begin position="241"/>
        <end position="253"/>
    </location>
</feature>
<feature type="transmembrane region" description="Helical" evidence="20">
    <location>
        <begin position="1331"/>
        <end position="1352"/>
    </location>
</feature>
<keyword evidence="10 18" id="KW-0851">Voltage-gated channel</keyword>
<dbReference type="PRINTS" id="PR01630">
    <property type="entry name" value="LVDCCALPHA1"/>
</dbReference>
<proteinExistence type="inferred from homology"/>
<evidence type="ECO:0000313" key="22">
    <source>
        <dbReference type="EnsemblMetazoa" id="XP_022649425"/>
    </source>
</evidence>
<feature type="compositionally biased region" description="Low complexity" evidence="19">
    <location>
        <begin position="136"/>
        <end position="169"/>
    </location>
</feature>
<feature type="region of interest" description="Disordered" evidence="19">
    <location>
        <begin position="414"/>
        <end position="441"/>
    </location>
</feature>
<comment type="subcellular location">
    <subcellularLocation>
        <location evidence="1 18">Membrane</location>
        <topology evidence="1 18">Multi-pass membrane protein</topology>
    </subcellularLocation>
</comment>
<dbReference type="InterPro" id="IPR005821">
    <property type="entry name" value="Ion_trans_dom"/>
</dbReference>
<dbReference type="GO" id="GO:0042045">
    <property type="term" value="P:epithelial fluid transport"/>
    <property type="evidence" value="ECO:0007669"/>
    <property type="project" value="UniProtKB-ARBA"/>
</dbReference>
<dbReference type="RefSeq" id="XP_022649425.1">
    <property type="nucleotide sequence ID" value="XM_022793690.1"/>
</dbReference>
<feature type="transmembrane region" description="Helical" evidence="20">
    <location>
        <begin position="1359"/>
        <end position="1378"/>
    </location>
</feature>
<dbReference type="GO" id="GO:0009582">
    <property type="term" value="P:detection of abiotic stimulus"/>
    <property type="evidence" value="ECO:0007669"/>
    <property type="project" value="UniProtKB-ARBA"/>
</dbReference>
<keyword evidence="9 17" id="KW-0106">Calcium</keyword>
<feature type="transmembrane region" description="Helical" evidence="20">
    <location>
        <begin position="561"/>
        <end position="580"/>
    </location>
</feature>
<evidence type="ECO:0000256" key="13">
    <source>
        <dbReference type="ARBA" id="ARBA00023136"/>
    </source>
</evidence>
<dbReference type="Pfam" id="PF08763">
    <property type="entry name" value="Ca_chan_IQ"/>
    <property type="match status" value="1"/>
</dbReference>
<dbReference type="Gene3D" id="1.10.287.70">
    <property type="match status" value="4"/>
</dbReference>
<evidence type="ECO:0000256" key="17">
    <source>
        <dbReference type="PIRSR" id="PIRSR602077-1"/>
    </source>
</evidence>
<feature type="region of interest" description="Disordered" evidence="19">
    <location>
        <begin position="1"/>
        <end position="169"/>
    </location>
</feature>
<dbReference type="EnsemblMetazoa" id="XM_022793690">
    <property type="protein sequence ID" value="XP_022649425"/>
    <property type="gene ID" value="LOC111245386"/>
</dbReference>
<dbReference type="Gene3D" id="6.10.250.2500">
    <property type="match status" value="1"/>
</dbReference>
<keyword evidence="8" id="KW-0677">Repeat</keyword>
<evidence type="ECO:0000256" key="12">
    <source>
        <dbReference type="ARBA" id="ARBA00023065"/>
    </source>
</evidence>
<evidence type="ECO:0000256" key="10">
    <source>
        <dbReference type="ARBA" id="ARBA00022882"/>
    </source>
</evidence>
<feature type="domain" description="Voltage-dependent calcium channel alpha-1 subunit IQ" evidence="21">
    <location>
        <begin position="1989"/>
        <end position="2022"/>
    </location>
</feature>
<organism evidence="22 23">
    <name type="scientific">Varroa destructor</name>
    <name type="common">Honeybee mite</name>
    <dbReference type="NCBI Taxonomy" id="109461"/>
    <lineage>
        <taxon>Eukaryota</taxon>
        <taxon>Metazoa</taxon>
        <taxon>Ecdysozoa</taxon>
        <taxon>Arthropoda</taxon>
        <taxon>Chelicerata</taxon>
        <taxon>Arachnida</taxon>
        <taxon>Acari</taxon>
        <taxon>Parasitiformes</taxon>
        <taxon>Mesostigmata</taxon>
        <taxon>Gamasina</taxon>
        <taxon>Dermanyssoidea</taxon>
        <taxon>Varroidae</taxon>
        <taxon>Varroa</taxon>
    </lineage>
</organism>
<dbReference type="GO" id="GO:0019722">
    <property type="term" value="P:calcium-mediated signaling"/>
    <property type="evidence" value="ECO:0007669"/>
    <property type="project" value="UniProtKB-ARBA"/>
</dbReference>
<comment type="function">
    <text evidence="18">Voltage-sensitive calcium channels (VSCC) mediate the entry of calcium ions into excitable cells and are also involved in a variety of calcium-dependent processes, including muscle contraction, hormone or neurotransmitter release, gene expression, cell motility, cell division and cell death.</text>
</comment>
<feature type="compositionally biased region" description="Acidic residues" evidence="19">
    <location>
        <begin position="18"/>
        <end position="29"/>
    </location>
</feature>
<evidence type="ECO:0000256" key="18">
    <source>
        <dbReference type="RuleBase" id="RU003808"/>
    </source>
</evidence>
<dbReference type="Pfam" id="PF00520">
    <property type="entry name" value="Ion_trans"/>
    <property type="match status" value="4"/>
</dbReference>
<feature type="compositionally biased region" description="Polar residues" evidence="19">
    <location>
        <begin position="335"/>
        <end position="344"/>
    </location>
</feature>
<evidence type="ECO:0000256" key="16">
    <source>
        <dbReference type="ARBA" id="ARBA00023303"/>
    </source>
</evidence>
<feature type="transmembrane region" description="Helical" evidence="20">
    <location>
        <begin position="1740"/>
        <end position="1762"/>
    </location>
</feature>
<feature type="region of interest" description="Disordered" evidence="19">
    <location>
        <begin position="2378"/>
        <end position="2432"/>
    </location>
</feature>
<dbReference type="SMART" id="SM01062">
    <property type="entry name" value="Ca_chan_IQ"/>
    <property type="match status" value="1"/>
</dbReference>
<feature type="transmembrane region" description="Helical" evidence="20">
    <location>
        <begin position="1613"/>
        <end position="1635"/>
    </location>
</feature>
<feature type="transmembrane region" description="Helical" evidence="20">
    <location>
        <begin position="1832"/>
        <end position="1855"/>
    </location>
</feature>
<reference evidence="22" key="1">
    <citation type="submission" date="2021-01" db="UniProtKB">
        <authorList>
            <consortium name="EnsemblMetazoa"/>
        </authorList>
    </citation>
    <scope>IDENTIFICATION</scope>
</reference>
<feature type="region of interest" description="Disordered" evidence="19">
    <location>
        <begin position="2474"/>
        <end position="2500"/>
    </location>
</feature>
<evidence type="ECO:0000256" key="2">
    <source>
        <dbReference type="ARBA" id="ARBA00022448"/>
    </source>
</evidence>
<feature type="region of interest" description="Disordered" evidence="19">
    <location>
        <begin position="1137"/>
        <end position="1260"/>
    </location>
</feature>
<evidence type="ECO:0000256" key="11">
    <source>
        <dbReference type="ARBA" id="ARBA00022989"/>
    </source>
</evidence>
<dbReference type="FunFam" id="1.20.120.350:FF:000006">
    <property type="entry name" value="Voltage-dependent L-type calcium channel subunit alpha"/>
    <property type="match status" value="1"/>
</dbReference>
<feature type="compositionally biased region" description="Basic residues" evidence="19">
    <location>
        <begin position="324"/>
        <end position="334"/>
    </location>
</feature>
<name>A0A7M7M4Y8_VARDE</name>
<evidence type="ECO:0000256" key="3">
    <source>
        <dbReference type="ARBA" id="ARBA00022553"/>
    </source>
</evidence>
<dbReference type="FunFam" id="1.10.238.10:FF:000063">
    <property type="entry name" value="Voltage-dependent N-type calcium channel subunit alpha"/>
    <property type="match status" value="1"/>
</dbReference>
<dbReference type="GeneID" id="111245386"/>
<keyword evidence="16" id="KW-0407">Ion channel</keyword>
<dbReference type="Gene3D" id="6.10.250.2180">
    <property type="match status" value="1"/>
</dbReference>
<feature type="binding site" evidence="17">
    <location>
        <position position="1077"/>
    </location>
    <ligand>
        <name>Ca(2+)</name>
        <dbReference type="ChEBI" id="CHEBI:29108"/>
    </ligand>
</feature>
<feature type="transmembrane region" description="Helical" evidence="20">
    <location>
        <begin position="928"/>
        <end position="949"/>
    </location>
</feature>
<feature type="transmembrane region" description="Helical" evidence="20">
    <location>
        <begin position="1293"/>
        <end position="1311"/>
    </location>
</feature>
<keyword evidence="5 18" id="KW-0107">Calcium channel</keyword>
<dbReference type="GO" id="GO:0016322">
    <property type="term" value="P:neuron remodeling"/>
    <property type="evidence" value="ECO:0007669"/>
    <property type="project" value="UniProtKB-ARBA"/>
</dbReference>
<feature type="compositionally biased region" description="Low complexity" evidence="19">
    <location>
        <begin position="88"/>
        <end position="102"/>
    </location>
</feature>
<sequence>MEPGENEWTGARIVVPPPEEEETSSEADPEPARAATAGLRSIHQPSPPEYPRIREQPAAAAAAAAGRSPTTAPGGVPGPEQGTSSNVAGEASATGEASGAPAVVQRQQQKQFVGGGGAGSPTVSSAVVLQLPCPPTTTSTTGLQRQQQQATSSSVTQQQQQYTTSSLSTAISTTVASSTLGADAARGTVDSSQLGVCLQQKHLSLRHSASTPLLYHSTQENFEFECSAYSSSSQTSKSPSPSSPSPGPNPSPSPSRVQQHRFNKKAAITGDKDYNQRSSPSTLSTVSGTTPKRSHTGRLSAQKKAQLGDSSSHPEDHTLLSPRHALRQGHHRASSPHTYASTGGLNLLPPSRVPSGGPGPPSGSARSIPHASLAASRSSEAVSSGEHTPASHPLAHKPLSLNWHRTLHGLAMSHRPSNAHEGATSAADPSVAPPHSHQLAPPNVQMQQQPLLTQMSTVSGAAAIPGPGGAPGSALVAPAQQERRRPVRKGPKVVERPQRALFCLTLKNPLRKLCISIVEWKPFEFLILFTIFANCVALAVYTPHPNGDSNQTNSTLEKIEYIFLVIFTAECFMKIIAYGFVMHPGAYLRNSWNFLDFVIVVIGLLSTALSTFMKEGFDVKALRAFRVLRPLRLVSGVPSLQVVLNSILKAMVPLFHIALLVVFVIIIYAIIGLELFSGKLHMRCLHDISQEPEGMENPCAKPGHSGYQCPPNYTCHDGWEGPNFGITNFDNIGLAMLTVFICVTNEGWTGVLYNMNDAVGNEWPWIYFVSLIILGSFFVLNLVLGVLSGEFSKEREKAKARGDFHKLREKQQIEEDLRGYLDWITQAEDAEDKDELEDADAVLSVLEEGLEQELNGSGELSDQQTPTWWATHARDLARLNRRFRRACRKGVKSQAFYWIVIILVFLNTMTLASEHHNQPPWLDEFQDYANMFFVVLFTIEMLIKLYSLGFQSYFVSLFNRFDCFVVISSILETAFTYSHIMPPLGVSVLRCVRLLRIFKVTKYWASLRNLVASLINSMRSIISLLLLLFLFIMIFALLGMQVFGGKFNFNDNQDKPRQNFDSFWQALLTVFQILTGEDWNVVMYDGILAFGGVGSFGAVACIYFIILFICGNYILLNVFLAIAVDNLADAESLTTIEKEEDEEEDGAQDGNPLNPPNDNTSSPCRGSASGEGSGKKVRIQEDVGADALEDDKSNMDHGDGECSDPEEEIEEGEGEDDEVGLDGEEGDEDAGEMDEEEIGDEEQEPTTGARPRRMSELQPPSKVIPIPKASSFFIFSHTNPFRVFCHTVINHSYFSNFILVCILVSSAMLAAEDPLRSNSFRNQVLNYFDYFFTSVFTIEITLKVITYGVILHKGSFCRSYFNILDVLVVCVSLVSFGFGDGAKISVVKILRVCRVLRPLRAINRAKGLKHVVQCVIVAIKTIGNIMLVTFLLNFMFAVIGVQLFKGKFFACNDRSKMTEAECRGKFITYPDGNIYRPMEEVRQWSRYKFHFDDVPKAMLTLFTVSTFEGWPDLLYVAIDSNTENVGPRMNYRPIVAVFFIVYIIIIAFFMVNIFVGFVIVTFQNEGEQEYKNCELDKNQRNCIEFALKARPVRRYIPKAKFQYKMWWFVTSQYFEYALFVLIMTNTLTLAMKFYNQPDVYSQVLDRLNIIFTAVFAMEFVLKLMAFRFKNYFSDAWNVFDFIIVLGSLIDIVYSDPGSNKNLISINFFRLFRVMRLVKLLSRGEGIRTLLWTFIKSFQALPYVALLIVMLFFIYAVIGMQLFGKIGLSNNESAIDRNNNFQTFQQAVLVLFRSATGESWQEIMLSCVSDHTVKCDEQADADDSSSCGNDMAFMYFISFYILCSFLIINLFVAVIMDNFDYLTRDWSILGPHHLDEFVRLWSEYDPDAKGRIKHLDVVTLLRKIQPPLGFGKLCPHRVACKKLVSMNMPLNSDGTVMFNATLFAVVRTSLKIKTDGNIDQANEELRAIIRKIWKRTSPKLLDQVVPPATDDDVTVGKFYATFLIQDYFRRFKKKKEDRIGADAQETTVALQAGLRELHEMGPEIRRAVSGNLDQDFTDDQPMHRRNHSLFGSVWSSFRHRTTGAKSPRQLGNNGVMLRKVSPPASLPRALDVAERGEAAAAIPLQVKLQPSDSPPYSSEFEELGLNVDTAFLQGRRLSFSQRLLSSLSLGGRGSGGSQEMLTSPQRLSRERSLAEPAPGRILYTASSATHVAAGSGTSVETTEAIHAAAAAAATQLSLPTPQHSKQAAAGGSHHQLSLPLHYYEQPTRTAAGAITVMHQHPTTTRSIAITTSPETHSEATMATAAPIAISSVSTATAISPVITLIQHHHQQQQFLHQLQHQQPKTGNYRLVTNLQPPDIETNIVQYLHSLSASHSASRTVYGTSTDDDTDEDWKSTATSRRRSPTLPIIYTPQSYSSSSNAHLTSSHETLQSSGELLAARPKIRRHSRGGSFRLGCLAKQDSTDQEQLSISDCMLNRSSSSGQSHLTTASNSPQLSTVHRA</sequence>
<keyword evidence="13 20" id="KW-0472">Membrane</keyword>
<feature type="compositionally biased region" description="Acidic residues" evidence="19">
    <location>
        <begin position="1138"/>
        <end position="1147"/>
    </location>
</feature>
<dbReference type="InterPro" id="IPR002077">
    <property type="entry name" value="VDCCAlpha1"/>
</dbReference>
<dbReference type="GO" id="GO:0046872">
    <property type="term" value="F:metal ion binding"/>
    <property type="evidence" value="ECO:0007669"/>
    <property type="project" value="UniProtKB-KW"/>
</dbReference>
<keyword evidence="6 20" id="KW-0812">Transmembrane</keyword>
<feature type="region of interest" description="Disordered" evidence="19">
    <location>
        <begin position="469"/>
        <end position="491"/>
    </location>
</feature>
<feature type="compositionally biased region" description="Low complexity" evidence="19">
    <location>
        <begin position="231"/>
        <end position="240"/>
    </location>
</feature>
<keyword evidence="11 20" id="KW-1133">Transmembrane helix</keyword>
<protein>
    <recommendedName>
        <fullName evidence="18">Voltage-dependent L-type calcium channel subunit alpha</fullName>
    </recommendedName>
</protein>
<feature type="transmembrane region" description="Helical" evidence="20">
    <location>
        <begin position="1425"/>
        <end position="1444"/>
    </location>
</feature>